<dbReference type="PANTHER" id="PTHR47623:SF1">
    <property type="entry name" value="OS09G0287300 PROTEIN"/>
    <property type="match status" value="1"/>
</dbReference>
<dbReference type="SUPFAM" id="SSF53254">
    <property type="entry name" value="Phosphoglycerate mutase-like"/>
    <property type="match status" value="1"/>
</dbReference>
<dbReference type="SMART" id="SM00855">
    <property type="entry name" value="PGAM"/>
    <property type="match status" value="1"/>
</dbReference>
<dbReference type="InterPro" id="IPR029033">
    <property type="entry name" value="His_PPase_superfam"/>
</dbReference>
<sequence>MTKRLVLMRHAKSSWDDLNLEDHARPLNARGRKAARAIGAWLTSLDIAPDMILCSDAVRTQETHQRLKMDGPVHMRPDLYLASLDRILTVLQGAEGDTVMLIGHNPGIGEFANRLVMSPPPHGRFVDYPTGATLVADLPIDDWSAAHFGTGRVVNFLTPRELTG</sequence>
<dbReference type="RefSeq" id="WP_043752342.1">
    <property type="nucleotide sequence ID" value="NZ_AQQX01000010.1"/>
</dbReference>
<dbReference type="eggNOG" id="COG2062">
    <property type="taxonomic scope" value="Bacteria"/>
</dbReference>
<evidence type="ECO:0000313" key="2">
    <source>
        <dbReference type="Proteomes" id="UP000030004"/>
    </source>
</evidence>
<dbReference type="EMBL" id="AQQX01000010">
    <property type="protein sequence ID" value="KGM47470.1"/>
    <property type="molecule type" value="Genomic_DNA"/>
</dbReference>
<comment type="caution">
    <text evidence="1">The sequence shown here is derived from an EMBL/GenBank/DDBJ whole genome shotgun (WGS) entry which is preliminary data.</text>
</comment>
<accession>A0A0A0EB67</accession>
<dbReference type="Pfam" id="PF00300">
    <property type="entry name" value="His_Phos_1"/>
    <property type="match status" value="1"/>
</dbReference>
<name>A0A0A0EB67_9RHOB</name>
<dbReference type="Proteomes" id="UP000030004">
    <property type="component" value="Unassembled WGS sequence"/>
</dbReference>
<organism evidence="1 2">
    <name type="scientific">Pseudooceanicola atlanticus</name>
    <dbReference type="NCBI Taxonomy" id="1461694"/>
    <lineage>
        <taxon>Bacteria</taxon>
        <taxon>Pseudomonadati</taxon>
        <taxon>Pseudomonadota</taxon>
        <taxon>Alphaproteobacteria</taxon>
        <taxon>Rhodobacterales</taxon>
        <taxon>Paracoccaceae</taxon>
        <taxon>Pseudooceanicola</taxon>
    </lineage>
</organism>
<gene>
    <name evidence="1" type="ORF">ATO9_17745</name>
</gene>
<dbReference type="CDD" id="cd07067">
    <property type="entry name" value="HP_PGM_like"/>
    <property type="match status" value="1"/>
</dbReference>
<evidence type="ECO:0000313" key="1">
    <source>
        <dbReference type="EMBL" id="KGM47470.1"/>
    </source>
</evidence>
<dbReference type="OrthoDB" id="9810154at2"/>
<dbReference type="AlphaFoldDB" id="A0A0A0EB67"/>
<dbReference type="PANTHER" id="PTHR47623">
    <property type="entry name" value="OS09G0287300 PROTEIN"/>
    <property type="match status" value="1"/>
</dbReference>
<reference evidence="1 2" key="1">
    <citation type="journal article" date="2015" name="Antonie Van Leeuwenhoek">
        <title>Pseudooceanicola atlanticus gen. nov. sp. nov., isolated from surface seawater of the Atlantic Ocean and reclassification of Oceanicola batsensis, Oceanicola marinus, Oceanicola nitratireducens, Oceanicola nanhaiensis, Oceanicola antarcticus and Oceanicola flagellatus, as Pseudooceanicola batsensis comb. nov., Pseudooceanicola marinus comb. nov., Pseudooceanicola nitratireducens comb. nov., Pseudooceanicola nanhaiensis comb. nov., Pseudooceanicola antarcticus comb. nov., and Pseudooceanicola flagellatus comb. nov.</title>
        <authorList>
            <person name="Lai Q."/>
            <person name="Li G."/>
            <person name="Liu X."/>
            <person name="Du Y."/>
            <person name="Sun F."/>
            <person name="Shao Z."/>
        </authorList>
    </citation>
    <scope>NUCLEOTIDE SEQUENCE [LARGE SCALE GENOMIC DNA]</scope>
    <source>
        <strain evidence="1 2">22II-s11g</strain>
    </source>
</reference>
<keyword evidence="2" id="KW-1185">Reference proteome</keyword>
<dbReference type="InterPro" id="IPR013078">
    <property type="entry name" value="His_Pase_superF_clade-1"/>
</dbReference>
<dbReference type="STRING" id="1461694.ATO9_17745"/>
<protein>
    <submittedName>
        <fullName evidence="1">Phosphoglycerate mutase</fullName>
    </submittedName>
</protein>
<dbReference type="Gene3D" id="3.40.50.1240">
    <property type="entry name" value="Phosphoglycerate mutase-like"/>
    <property type="match status" value="1"/>
</dbReference>
<proteinExistence type="predicted"/>